<feature type="signal peptide" evidence="1">
    <location>
        <begin position="1"/>
        <end position="22"/>
    </location>
</feature>
<proteinExistence type="predicted"/>
<dbReference type="Proteomes" id="UP000334340">
    <property type="component" value="Unassembled WGS sequence"/>
</dbReference>
<evidence type="ECO:0000256" key="1">
    <source>
        <dbReference type="SAM" id="SignalP"/>
    </source>
</evidence>
<accession>A0A564ZJ32</accession>
<name>A0A564ZJ32_9BACT</name>
<evidence type="ECO:0000313" key="3">
    <source>
        <dbReference type="Proteomes" id="UP000334340"/>
    </source>
</evidence>
<sequence length="37" mass="3965">MKTQCLILSAILFSLSAVTASAATFQMMKTKISMEPA</sequence>
<dbReference type="EMBL" id="CABIKM010000014">
    <property type="protein sequence ID" value="VUZ84548.1"/>
    <property type="molecule type" value="Genomic_DNA"/>
</dbReference>
<organism evidence="2 3">
    <name type="scientific">Candidatus Methylomirabilis lanthanidiphila</name>
    <dbReference type="NCBI Taxonomy" id="2211376"/>
    <lineage>
        <taxon>Bacteria</taxon>
        <taxon>Candidatus Methylomirabilota</taxon>
        <taxon>Candidatus Methylomirabilia</taxon>
        <taxon>Candidatus Methylomirabilales</taxon>
        <taxon>Candidatus Methylomirabilaceae</taxon>
        <taxon>Candidatus Methylomirabilis</taxon>
    </lineage>
</organism>
<keyword evidence="1" id="KW-0732">Signal</keyword>
<keyword evidence="3" id="KW-1185">Reference proteome</keyword>
<feature type="chain" id="PRO_5021758902" evidence="1">
    <location>
        <begin position="23"/>
        <end position="37"/>
    </location>
</feature>
<dbReference type="AlphaFoldDB" id="A0A564ZJ32"/>
<reference evidence="2 3" key="1">
    <citation type="submission" date="2019-07" db="EMBL/GenBank/DDBJ databases">
        <authorList>
            <person name="Cremers G."/>
        </authorList>
    </citation>
    <scope>NUCLEOTIDE SEQUENCE [LARGE SCALE GENOMIC DNA]</scope>
</reference>
<protein>
    <submittedName>
        <fullName evidence="2">Uncharacterized protein</fullName>
    </submittedName>
</protein>
<evidence type="ECO:0000313" key="2">
    <source>
        <dbReference type="EMBL" id="VUZ84548.1"/>
    </source>
</evidence>
<gene>
    <name evidence="2" type="ORF">MELA_00921</name>
</gene>